<dbReference type="SUPFAM" id="SSF57196">
    <property type="entry name" value="EGF/Laminin"/>
    <property type="match status" value="1"/>
</dbReference>
<dbReference type="InterPro" id="IPR000742">
    <property type="entry name" value="EGF"/>
</dbReference>
<reference evidence="5 6" key="2">
    <citation type="submission" date="2024-05" db="EMBL/GenBank/DDBJ databases">
        <authorList>
            <person name="Chen Y."/>
            <person name="Shah S."/>
            <person name="Dougan E. K."/>
            <person name="Thang M."/>
            <person name="Chan C."/>
        </authorList>
    </citation>
    <scope>NUCLEOTIDE SEQUENCE [LARGE SCALE GENOMIC DNA]</scope>
</reference>
<comment type="caution">
    <text evidence="1">Lacks conserved residue(s) required for the propagation of feature annotation.</text>
</comment>
<sequence>MEGRIPNSSNSNFAVHSAAQARAVQSNWETMQRLAAVPAVAVTLAIAACTLQGCEESMLDVPKMDDFAISLPQKWFNPHKLPYWRLETDYWMKESYLDPKSKDARFNSCNNPRLKIADVCSGRGSCLPFGDTGVSFCRCNPGFGGAECESKRLSQLTAWFLCLFLGPFGADQYYLGWYPEMLITQILSILGVVLLVAIPNSKLPGLVVLLGSWMRHVVIIGSAPAQGITDRTAADLPRCAFVAFSMLWMAFIALAVCVHDLKYKTQARLRESRFLILQMICLDLLVYMSTCLPAWLAVSQSVSLFVCRSVRRSVCLL</sequence>
<evidence type="ECO:0000256" key="2">
    <source>
        <dbReference type="SAM" id="Phobius"/>
    </source>
</evidence>
<organism evidence="4">
    <name type="scientific">Cladocopium goreaui</name>
    <dbReference type="NCBI Taxonomy" id="2562237"/>
    <lineage>
        <taxon>Eukaryota</taxon>
        <taxon>Sar</taxon>
        <taxon>Alveolata</taxon>
        <taxon>Dinophyceae</taxon>
        <taxon>Suessiales</taxon>
        <taxon>Symbiodiniaceae</taxon>
        <taxon>Cladocopium</taxon>
    </lineage>
</organism>
<feature type="transmembrane region" description="Helical" evidence="2">
    <location>
        <begin position="274"/>
        <end position="296"/>
    </location>
</feature>
<evidence type="ECO:0000256" key="1">
    <source>
        <dbReference type="PROSITE-ProRule" id="PRU00076"/>
    </source>
</evidence>
<keyword evidence="2" id="KW-0812">Transmembrane</keyword>
<keyword evidence="2" id="KW-1133">Transmembrane helix</keyword>
<dbReference type="PROSITE" id="PS01186">
    <property type="entry name" value="EGF_2"/>
    <property type="match status" value="1"/>
</dbReference>
<feature type="transmembrane region" description="Helical" evidence="2">
    <location>
        <begin position="181"/>
        <end position="199"/>
    </location>
</feature>
<dbReference type="EMBL" id="CAMXCT020002985">
    <property type="protein sequence ID" value="CAL1155078.1"/>
    <property type="molecule type" value="Genomic_DNA"/>
</dbReference>
<dbReference type="PROSITE" id="PS00022">
    <property type="entry name" value="EGF_1"/>
    <property type="match status" value="1"/>
</dbReference>
<evidence type="ECO:0000313" key="5">
    <source>
        <dbReference type="EMBL" id="CAL4789015.1"/>
    </source>
</evidence>
<gene>
    <name evidence="4" type="ORF">C1SCF055_LOCUS27726</name>
</gene>
<protein>
    <submittedName>
        <fullName evidence="5">EGF-like domain-containing protein</fullName>
    </submittedName>
</protein>
<dbReference type="PROSITE" id="PS50026">
    <property type="entry name" value="EGF_3"/>
    <property type="match status" value="1"/>
</dbReference>
<dbReference type="EMBL" id="CAMXCT010002985">
    <property type="protein sequence ID" value="CAI4001703.1"/>
    <property type="molecule type" value="Genomic_DNA"/>
</dbReference>
<evidence type="ECO:0000259" key="3">
    <source>
        <dbReference type="PROSITE" id="PS50026"/>
    </source>
</evidence>
<reference evidence="4" key="1">
    <citation type="submission" date="2022-10" db="EMBL/GenBank/DDBJ databases">
        <authorList>
            <person name="Chen Y."/>
            <person name="Dougan E. K."/>
            <person name="Chan C."/>
            <person name="Rhodes N."/>
            <person name="Thang M."/>
        </authorList>
    </citation>
    <scope>NUCLEOTIDE SEQUENCE</scope>
</reference>
<dbReference type="EMBL" id="CAMXCT030002985">
    <property type="protein sequence ID" value="CAL4789015.1"/>
    <property type="molecule type" value="Genomic_DNA"/>
</dbReference>
<dbReference type="AlphaFoldDB" id="A0A9P1G6C5"/>
<dbReference type="Proteomes" id="UP001152797">
    <property type="component" value="Unassembled WGS sequence"/>
</dbReference>
<feature type="disulfide bond" evidence="1">
    <location>
        <begin position="120"/>
        <end position="137"/>
    </location>
</feature>
<evidence type="ECO:0000313" key="4">
    <source>
        <dbReference type="EMBL" id="CAI4001703.1"/>
    </source>
</evidence>
<feature type="disulfide bond" evidence="1">
    <location>
        <begin position="139"/>
        <end position="148"/>
    </location>
</feature>
<keyword evidence="6" id="KW-1185">Reference proteome</keyword>
<evidence type="ECO:0000313" key="6">
    <source>
        <dbReference type="Proteomes" id="UP001152797"/>
    </source>
</evidence>
<keyword evidence="1" id="KW-1015">Disulfide bond</keyword>
<dbReference type="Gene3D" id="2.10.25.10">
    <property type="entry name" value="Laminin"/>
    <property type="match status" value="1"/>
</dbReference>
<accession>A0A9P1G6C5</accession>
<keyword evidence="1" id="KW-0245">EGF-like domain</keyword>
<name>A0A9P1G6C5_9DINO</name>
<dbReference type="OrthoDB" id="6415632at2759"/>
<feature type="transmembrane region" description="Helical" evidence="2">
    <location>
        <begin position="240"/>
        <end position="262"/>
    </location>
</feature>
<feature type="transmembrane region" description="Helical" evidence="2">
    <location>
        <begin position="206"/>
        <end position="228"/>
    </location>
</feature>
<comment type="caution">
    <text evidence="4">The sequence shown here is derived from an EMBL/GenBank/DDBJ whole genome shotgun (WGS) entry which is preliminary data.</text>
</comment>
<proteinExistence type="predicted"/>
<feature type="domain" description="EGF-like" evidence="3">
    <location>
        <begin position="105"/>
        <end position="149"/>
    </location>
</feature>
<keyword evidence="2" id="KW-0472">Membrane</keyword>